<dbReference type="AlphaFoldDB" id="A0A1V9A7F5"/>
<reference evidence="2 3" key="1">
    <citation type="submission" date="2017-02" db="EMBL/GenBank/DDBJ databases">
        <title>Draft genome of Saccharomonospora sp. 154.</title>
        <authorList>
            <person name="Alonso-Carmona G.S."/>
            <person name="De La Haba R."/>
            <person name="Vera-Gargallo B."/>
            <person name="Sandoval-Trujillo A.H."/>
            <person name="Ramirez-Duran N."/>
            <person name="Ventosa A."/>
        </authorList>
    </citation>
    <scope>NUCLEOTIDE SEQUENCE [LARGE SCALE GENOMIC DNA]</scope>
    <source>
        <strain evidence="2 3">LRS4.154</strain>
    </source>
</reference>
<dbReference type="InterPro" id="IPR003741">
    <property type="entry name" value="LUD_dom"/>
</dbReference>
<proteinExistence type="predicted"/>
<keyword evidence="3" id="KW-1185">Reference proteome</keyword>
<protein>
    <submittedName>
        <fullName evidence="2">Lactate utilization protein C</fullName>
    </submittedName>
</protein>
<organism evidence="2 3">
    <name type="scientific">Saccharomonospora piscinae</name>
    <dbReference type="NCBI Taxonomy" id="687388"/>
    <lineage>
        <taxon>Bacteria</taxon>
        <taxon>Bacillati</taxon>
        <taxon>Actinomycetota</taxon>
        <taxon>Actinomycetes</taxon>
        <taxon>Pseudonocardiales</taxon>
        <taxon>Pseudonocardiaceae</taxon>
        <taxon>Saccharomonospora</taxon>
    </lineage>
</organism>
<dbReference type="EMBL" id="MWIH01000005">
    <property type="protein sequence ID" value="OQO92978.1"/>
    <property type="molecule type" value="Genomic_DNA"/>
</dbReference>
<dbReference type="Pfam" id="PF02589">
    <property type="entry name" value="LUD_dom"/>
    <property type="match status" value="1"/>
</dbReference>
<comment type="caution">
    <text evidence="2">The sequence shown here is derived from an EMBL/GenBank/DDBJ whole genome shotgun (WGS) entry which is preliminary data.</text>
</comment>
<evidence type="ECO:0000313" key="2">
    <source>
        <dbReference type="EMBL" id="OQO92978.1"/>
    </source>
</evidence>
<dbReference type="Proteomes" id="UP000192591">
    <property type="component" value="Unassembled WGS sequence"/>
</dbReference>
<sequence>MADARDEILARIGRAARRRSVPVPRDYDTDRTAADPVGLLRERVEDYRAVVHRVADDDLPGAITACLTARDATTMVVPADLPERLRVPGVRWLRDDPPLPLSEVDSVDGVLTGCAVAIAETGTIVLDAGAAQGRRLLTLVPDYHLCVVRADQIEVSVPQALRRLDPVRPLTFVSGPSATSDIELDRVEGVHGPRTLEVLLVEP</sequence>
<evidence type="ECO:0000259" key="1">
    <source>
        <dbReference type="Pfam" id="PF02589"/>
    </source>
</evidence>
<dbReference type="InterPro" id="IPR024185">
    <property type="entry name" value="FTHF_cligase-like_sf"/>
</dbReference>
<gene>
    <name evidence="2" type="ORF">B1813_12755</name>
</gene>
<dbReference type="RefSeq" id="WP_081192010.1">
    <property type="nucleotide sequence ID" value="NZ_MWIH01000005.1"/>
</dbReference>
<dbReference type="STRING" id="1962155.B1813_12755"/>
<dbReference type="SUPFAM" id="SSF100950">
    <property type="entry name" value="NagB/RpiA/CoA transferase-like"/>
    <property type="match status" value="1"/>
</dbReference>
<dbReference type="InterPro" id="IPR037171">
    <property type="entry name" value="NagB/RpiA_transferase-like"/>
</dbReference>
<dbReference type="Gene3D" id="3.40.50.10420">
    <property type="entry name" value="NagB/RpiA/CoA transferase-like"/>
    <property type="match status" value="1"/>
</dbReference>
<accession>A0A1V9A7F5</accession>
<name>A0A1V9A7F5_SACPI</name>
<dbReference type="PANTHER" id="PTHR43682">
    <property type="entry name" value="LACTATE UTILIZATION PROTEIN C"/>
    <property type="match status" value="1"/>
</dbReference>
<evidence type="ECO:0000313" key="3">
    <source>
        <dbReference type="Proteomes" id="UP000192591"/>
    </source>
</evidence>
<feature type="domain" description="LUD" evidence="1">
    <location>
        <begin position="105"/>
        <end position="201"/>
    </location>
</feature>
<dbReference type="PANTHER" id="PTHR43682:SF1">
    <property type="entry name" value="LACTATE UTILIZATION PROTEIN C"/>
    <property type="match status" value="1"/>
</dbReference>